<protein>
    <submittedName>
        <fullName evidence="2">Pyridoxamine 5'-phosphate oxidase family protein</fullName>
    </submittedName>
</protein>
<dbReference type="AlphaFoldDB" id="A0A846U109"/>
<evidence type="ECO:0000313" key="3">
    <source>
        <dbReference type="Proteomes" id="UP000521379"/>
    </source>
</evidence>
<dbReference type="InterPro" id="IPR012349">
    <property type="entry name" value="Split_barrel_FMN-bd"/>
</dbReference>
<feature type="domain" description="General stress protein FMN-binding split barrel" evidence="1">
    <location>
        <begin position="16"/>
        <end position="155"/>
    </location>
</feature>
<proteinExistence type="predicted"/>
<evidence type="ECO:0000259" key="1">
    <source>
        <dbReference type="Pfam" id="PF16242"/>
    </source>
</evidence>
<evidence type="ECO:0000313" key="2">
    <source>
        <dbReference type="EMBL" id="NKE10165.1"/>
    </source>
</evidence>
<sequence length="173" mass="18130">MTTSESTPSVTTDPAEVKKVHDLMESVDIAMLTTTDSEPGSSRLVSRPLSTQVAEDGDILFLVRSSSSVAADVRANGEVNVAYASNKAWVSVSGTATVVNDRELVKELWSKGADAFMEGGPENQDNVVLKVNGDTATYWGGESLIGTAVKTIGAIRNKNDDDAQGGPTTVALP</sequence>
<dbReference type="InterPro" id="IPR038725">
    <property type="entry name" value="YdaG_split_barrel_FMN-bd"/>
</dbReference>
<dbReference type="SUPFAM" id="SSF50475">
    <property type="entry name" value="FMN-binding split barrel"/>
    <property type="match status" value="1"/>
</dbReference>
<dbReference type="RefSeq" id="WP_157980511.1">
    <property type="nucleotide sequence ID" value="NZ_JAAVUN010000018.1"/>
</dbReference>
<comment type="caution">
    <text evidence="2">The sequence shown here is derived from an EMBL/GenBank/DDBJ whole genome shotgun (WGS) entry which is preliminary data.</text>
</comment>
<dbReference type="InterPro" id="IPR052917">
    <property type="entry name" value="Stress-Dev_Protein"/>
</dbReference>
<reference evidence="2 3" key="1">
    <citation type="submission" date="2020-02" db="EMBL/GenBank/DDBJ databases">
        <authorList>
            <person name="Sun Q."/>
        </authorList>
    </citation>
    <scope>NUCLEOTIDE SEQUENCE [LARGE SCALE GENOMIC DNA]</scope>
    <source>
        <strain evidence="2 3">YIM 13062</strain>
    </source>
</reference>
<name>A0A846U109_9MICC</name>
<dbReference type="PANTHER" id="PTHR34818">
    <property type="entry name" value="PROTEIN BLI-3"/>
    <property type="match status" value="1"/>
</dbReference>
<dbReference type="PANTHER" id="PTHR34818:SF1">
    <property type="entry name" value="PROTEIN BLI-3"/>
    <property type="match status" value="1"/>
</dbReference>
<dbReference type="EMBL" id="JAAVUN010000018">
    <property type="protein sequence ID" value="NKE10165.1"/>
    <property type="molecule type" value="Genomic_DNA"/>
</dbReference>
<organism evidence="2 3">
    <name type="scientific">Kocuria subflava</name>
    <dbReference type="NCBI Taxonomy" id="1736139"/>
    <lineage>
        <taxon>Bacteria</taxon>
        <taxon>Bacillati</taxon>
        <taxon>Actinomycetota</taxon>
        <taxon>Actinomycetes</taxon>
        <taxon>Micrococcales</taxon>
        <taxon>Micrococcaceae</taxon>
        <taxon>Kocuria</taxon>
    </lineage>
</organism>
<accession>A0A846U109</accession>
<gene>
    <name evidence="2" type="ORF">GTW58_09520</name>
</gene>
<dbReference type="Proteomes" id="UP000521379">
    <property type="component" value="Unassembled WGS sequence"/>
</dbReference>
<keyword evidence="3" id="KW-1185">Reference proteome</keyword>
<dbReference type="Pfam" id="PF16242">
    <property type="entry name" value="Pyrid_ox_like"/>
    <property type="match status" value="1"/>
</dbReference>
<dbReference type="Gene3D" id="2.30.110.10">
    <property type="entry name" value="Electron Transport, Fmn-binding Protein, Chain A"/>
    <property type="match status" value="1"/>
</dbReference>